<organism evidence="2 3">
    <name type="scientific">Drosophila guanche</name>
    <name type="common">Fruit fly</name>
    <dbReference type="NCBI Taxonomy" id="7266"/>
    <lineage>
        <taxon>Eukaryota</taxon>
        <taxon>Metazoa</taxon>
        <taxon>Ecdysozoa</taxon>
        <taxon>Arthropoda</taxon>
        <taxon>Hexapoda</taxon>
        <taxon>Insecta</taxon>
        <taxon>Pterygota</taxon>
        <taxon>Neoptera</taxon>
        <taxon>Endopterygota</taxon>
        <taxon>Diptera</taxon>
        <taxon>Brachycera</taxon>
        <taxon>Muscomorpha</taxon>
        <taxon>Ephydroidea</taxon>
        <taxon>Drosophilidae</taxon>
        <taxon>Drosophila</taxon>
        <taxon>Sophophora</taxon>
    </lineage>
</organism>
<dbReference type="FunFam" id="3.80.10.10:FF:000574">
    <property type="entry name" value="Jetlag, isoform A"/>
    <property type="match status" value="1"/>
</dbReference>
<dbReference type="OrthoDB" id="10257471at2759"/>
<dbReference type="PANTHER" id="PTHR13318:SF105">
    <property type="entry name" value="F-BOX_LRR-REPEAT PROTEIN 3"/>
    <property type="match status" value="1"/>
</dbReference>
<dbReference type="Proteomes" id="UP000268350">
    <property type="component" value="Unassembled WGS sequence"/>
</dbReference>
<feature type="domain" description="F-box/LRR-repeat protein 15-like leucin rich repeat" evidence="1">
    <location>
        <begin position="127"/>
        <end position="345"/>
    </location>
</feature>
<dbReference type="STRING" id="7266.A0A3B0K2D4"/>
<dbReference type="InterPro" id="IPR032675">
    <property type="entry name" value="LRR_dom_sf"/>
</dbReference>
<dbReference type="SUPFAM" id="SSF52047">
    <property type="entry name" value="RNI-like"/>
    <property type="match status" value="1"/>
</dbReference>
<evidence type="ECO:0000313" key="3">
    <source>
        <dbReference type="Proteomes" id="UP000268350"/>
    </source>
</evidence>
<dbReference type="SMART" id="SM00367">
    <property type="entry name" value="LRR_CC"/>
    <property type="match status" value="7"/>
</dbReference>
<dbReference type="PANTHER" id="PTHR13318">
    <property type="entry name" value="PARTNER OF PAIRED, ISOFORM B-RELATED"/>
    <property type="match status" value="1"/>
</dbReference>
<dbReference type="AlphaFoldDB" id="A0A3B0K2D4"/>
<accession>A0A3B0K2D4</accession>
<dbReference type="InterPro" id="IPR057207">
    <property type="entry name" value="FBXL15_LRR"/>
</dbReference>
<dbReference type="Pfam" id="PF25372">
    <property type="entry name" value="DUF7885"/>
    <property type="match status" value="1"/>
</dbReference>
<keyword evidence="3" id="KW-1185">Reference proteome</keyword>
<protein>
    <submittedName>
        <fullName evidence="2">Blast:F-box/LRR-repeat protein 15</fullName>
    </submittedName>
</protein>
<evidence type="ECO:0000313" key="2">
    <source>
        <dbReference type="EMBL" id="SPP79161.1"/>
    </source>
</evidence>
<dbReference type="InterPro" id="IPR006553">
    <property type="entry name" value="Leu-rich_rpt_Cys-con_subtyp"/>
</dbReference>
<proteinExistence type="predicted"/>
<name>A0A3B0K2D4_DROGU</name>
<dbReference type="EMBL" id="OUUW01000004">
    <property type="protein sequence ID" value="SPP79161.1"/>
    <property type="molecule type" value="Genomic_DNA"/>
</dbReference>
<dbReference type="GO" id="GO:0031146">
    <property type="term" value="P:SCF-dependent proteasomal ubiquitin-dependent protein catabolic process"/>
    <property type="evidence" value="ECO:0007669"/>
    <property type="project" value="TreeGrafter"/>
</dbReference>
<dbReference type="CDD" id="cd22126">
    <property type="entry name" value="F-box_FBXL15"/>
    <property type="match status" value="1"/>
</dbReference>
<evidence type="ECO:0000259" key="1">
    <source>
        <dbReference type="Pfam" id="PF25372"/>
    </source>
</evidence>
<reference evidence="3" key="1">
    <citation type="submission" date="2018-01" db="EMBL/GenBank/DDBJ databases">
        <authorList>
            <person name="Alioto T."/>
            <person name="Alioto T."/>
        </authorList>
    </citation>
    <scope>NUCLEOTIDE SEQUENCE [LARGE SCALE GENOMIC DNA]</scope>
</reference>
<dbReference type="OMA" id="CHRITER"/>
<gene>
    <name evidence="2" type="ORF">DGUA_6G011958</name>
</gene>
<dbReference type="Gene3D" id="3.80.10.10">
    <property type="entry name" value="Ribonuclease Inhibitor"/>
    <property type="match status" value="2"/>
</dbReference>
<dbReference type="GO" id="GO:0019005">
    <property type="term" value="C:SCF ubiquitin ligase complex"/>
    <property type="evidence" value="ECO:0007669"/>
    <property type="project" value="TreeGrafter"/>
</dbReference>
<sequence>MCSLHVEEEAHLAAMGGNGDGTRTPSPRPRSHEANIALFDICWEDVLLPHMSTYLSLKDLFNLRCCSQTARRFAEASLEKRQELNLSGNNTSNIGLAFKVVARCCRRLEVLHLACCKWLTDDLLLPLLTNNKHRLCAVNLNECVNITALSLQPIIVECKDLRILKLSKCQWLTTGAVDALTLHQSKLVEFDISHCGAIGERCLIIFFRKLNKLTVLSLAHTPSVTDQVLIQIGNYCRELEHINLMGCVAISDYGVHALTVHCLSLRTLLIRRCPRVTEHSLAPLRQRRLYIDRPWQDNAHNAYNLNDFYPSDFLVYYALTKTCTRLQSLMVQRCPLVTERVLAPLRGRVHLDRPSMGYNLQPSQNHRLFLQV</sequence>